<protein>
    <submittedName>
        <fullName evidence="7">TetR family transcriptional regulator</fullName>
    </submittedName>
</protein>
<dbReference type="PANTHER" id="PTHR30055">
    <property type="entry name" value="HTH-TYPE TRANSCRIPTIONAL REGULATOR RUTR"/>
    <property type="match status" value="1"/>
</dbReference>
<keyword evidence="3" id="KW-0804">Transcription</keyword>
<feature type="DNA-binding region" description="H-T-H motif" evidence="4">
    <location>
        <begin position="45"/>
        <end position="64"/>
    </location>
</feature>
<name>A0AAU3GZC6_9ACTN</name>
<evidence type="ECO:0000256" key="1">
    <source>
        <dbReference type="ARBA" id="ARBA00023015"/>
    </source>
</evidence>
<sequence length="224" mass="24910">MSTTPSQSAPRPPTSLRERKKQQTRDALIDTALRLFQQNGFAETTLDEVCATAEVSKRTFFRYFAGKEDVAVAPHHELWLAYQREIESLTPTRGTVFETLQEVLLAALEGMTTPRWAERAVAGRQLAETSPSITAHCLSFCDRISDETWRTLCGRLGLTDTEDLRPRLAQDLLVAAFHSAMEQWAQQPGPKTLPGLRSRLQDTFTAASQATTFTGAPALDDGRE</sequence>
<evidence type="ECO:0000256" key="5">
    <source>
        <dbReference type="SAM" id="MobiDB-lite"/>
    </source>
</evidence>
<evidence type="ECO:0000256" key="2">
    <source>
        <dbReference type="ARBA" id="ARBA00023125"/>
    </source>
</evidence>
<dbReference type="GO" id="GO:0003700">
    <property type="term" value="F:DNA-binding transcription factor activity"/>
    <property type="evidence" value="ECO:0007669"/>
    <property type="project" value="TreeGrafter"/>
</dbReference>
<gene>
    <name evidence="7" type="ORF">OG626_28565</name>
</gene>
<dbReference type="PANTHER" id="PTHR30055:SF238">
    <property type="entry name" value="MYCOFACTOCIN BIOSYNTHESIS TRANSCRIPTIONAL REGULATOR MFTR-RELATED"/>
    <property type="match status" value="1"/>
</dbReference>
<reference evidence="7" key="1">
    <citation type="submission" date="2022-10" db="EMBL/GenBank/DDBJ databases">
        <title>The complete genomes of actinobacterial strains from the NBC collection.</title>
        <authorList>
            <person name="Joergensen T.S."/>
            <person name="Alvarez Arevalo M."/>
            <person name="Sterndorff E.B."/>
            <person name="Faurdal D."/>
            <person name="Vuksanovic O."/>
            <person name="Mourched A.-S."/>
            <person name="Charusanti P."/>
            <person name="Shaw S."/>
            <person name="Blin K."/>
            <person name="Weber T."/>
        </authorList>
    </citation>
    <scope>NUCLEOTIDE SEQUENCE</scope>
    <source>
        <strain evidence="7">NBC_01401</strain>
    </source>
</reference>
<dbReference type="AlphaFoldDB" id="A0AAU3GZC6"/>
<evidence type="ECO:0000256" key="3">
    <source>
        <dbReference type="ARBA" id="ARBA00023163"/>
    </source>
</evidence>
<dbReference type="InterPro" id="IPR001647">
    <property type="entry name" value="HTH_TetR"/>
</dbReference>
<dbReference type="Gene3D" id="1.10.357.10">
    <property type="entry name" value="Tetracycline Repressor, domain 2"/>
    <property type="match status" value="1"/>
</dbReference>
<keyword evidence="1" id="KW-0805">Transcription regulation</keyword>
<keyword evidence="2 4" id="KW-0238">DNA-binding</keyword>
<feature type="domain" description="HTH tetR-type" evidence="6">
    <location>
        <begin position="22"/>
        <end position="82"/>
    </location>
</feature>
<evidence type="ECO:0000313" key="7">
    <source>
        <dbReference type="EMBL" id="WTY98575.1"/>
    </source>
</evidence>
<dbReference type="PRINTS" id="PR00455">
    <property type="entry name" value="HTHTETR"/>
</dbReference>
<dbReference type="GO" id="GO:0000976">
    <property type="term" value="F:transcription cis-regulatory region binding"/>
    <property type="evidence" value="ECO:0007669"/>
    <property type="project" value="TreeGrafter"/>
</dbReference>
<dbReference type="InterPro" id="IPR009057">
    <property type="entry name" value="Homeodomain-like_sf"/>
</dbReference>
<evidence type="ECO:0000256" key="4">
    <source>
        <dbReference type="PROSITE-ProRule" id="PRU00335"/>
    </source>
</evidence>
<evidence type="ECO:0000259" key="6">
    <source>
        <dbReference type="PROSITE" id="PS50977"/>
    </source>
</evidence>
<dbReference type="PROSITE" id="PS50977">
    <property type="entry name" value="HTH_TETR_2"/>
    <property type="match status" value="1"/>
</dbReference>
<dbReference type="InterPro" id="IPR023772">
    <property type="entry name" value="DNA-bd_HTH_TetR-type_CS"/>
</dbReference>
<dbReference type="SUPFAM" id="SSF46689">
    <property type="entry name" value="Homeodomain-like"/>
    <property type="match status" value="1"/>
</dbReference>
<dbReference type="InterPro" id="IPR050109">
    <property type="entry name" value="HTH-type_TetR-like_transc_reg"/>
</dbReference>
<accession>A0AAU3GZC6</accession>
<feature type="region of interest" description="Disordered" evidence="5">
    <location>
        <begin position="1"/>
        <end position="23"/>
    </location>
</feature>
<organism evidence="7">
    <name type="scientific">Streptomyces sp. NBC_01401</name>
    <dbReference type="NCBI Taxonomy" id="2903854"/>
    <lineage>
        <taxon>Bacteria</taxon>
        <taxon>Bacillati</taxon>
        <taxon>Actinomycetota</taxon>
        <taxon>Actinomycetes</taxon>
        <taxon>Kitasatosporales</taxon>
        <taxon>Streptomycetaceae</taxon>
        <taxon>Streptomyces</taxon>
    </lineage>
</organism>
<dbReference type="PROSITE" id="PS01081">
    <property type="entry name" value="HTH_TETR_1"/>
    <property type="match status" value="1"/>
</dbReference>
<proteinExistence type="predicted"/>
<dbReference type="EMBL" id="CP109535">
    <property type="protein sequence ID" value="WTY98575.1"/>
    <property type="molecule type" value="Genomic_DNA"/>
</dbReference>
<dbReference type="Pfam" id="PF00440">
    <property type="entry name" value="TetR_N"/>
    <property type="match status" value="1"/>
</dbReference>